<feature type="transmembrane region" description="Helical" evidence="11">
    <location>
        <begin position="111"/>
        <end position="134"/>
    </location>
</feature>
<dbReference type="InterPro" id="IPR018422">
    <property type="entry name" value="Cation/H_exchanger_CPA1"/>
</dbReference>
<feature type="transmembrane region" description="Helical" evidence="11">
    <location>
        <begin position="85"/>
        <end position="105"/>
    </location>
</feature>
<dbReference type="InterPro" id="IPR006153">
    <property type="entry name" value="Cation/H_exchanger_TM"/>
</dbReference>
<feature type="transmembrane region" description="Helical" evidence="11">
    <location>
        <begin position="302"/>
        <end position="327"/>
    </location>
</feature>
<feature type="transmembrane region" description="Helical" evidence="11">
    <location>
        <begin position="181"/>
        <end position="202"/>
    </location>
</feature>
<keyword evidence="9" id="KW-0739">Sodium transport</keyword>
<accession>A0AAU8DTJ1</accession>
<reference evidence="13" key="1">
    <citation type="submission" date="2024-05" db="EMBL/GenBank/DDBJ databases">
        <authorList>
            <person name="Cai S.Y."/>
            <person name="Jin L.M."/>
            <person name="Li H.R."/>
        </authorList>
    </citation>
    <scope>NUCLEOTIDE SEQUENCE</scope>
    <source>
        <strain evidence="13">A5-74</strain>
    </source>
</reference>
<feature type="transmembrane region" description="Helical" evidence="11">
    <location>
        <begin position="262"/>
        <end position="282"/>
    </location>
</feature>
<dbReference type="GO" id="GO:0098719">
    <property type="term" value="P:sodium ion import across plasma membrane"/>
    <property type="evidence" value="ECO:0007669"/>
    <property type="project" value="TreeGrafter"/>
</dbReference>
<gene>
    <name evidence="13" type="ORF">ABLG96_05540</name>
</gene>
<evidence type="ECO:0000313" key="13">
    <source>
        <dbReference type="EMBL" id="XCG64778.1"/>
    </source>
</evidence>
<dbReference type="RefSeq" id="WP_353650390.1">
    <property type="nucleotide sequence ID" value="NZ_CP159218.1"/>
</dbReference>
<evidence type="ECO:0000256" key="1">
    <source>
        <dbReference type="ARBA" id="ARBA00004651"/>
    </source>
</evidence>
<protein>
    <submittedName>
        <fullName evidence="13">Sodium:proton antiporter</fullName>
    </submittedName>
</protein>
<evidence type="ECO:0000256" key="6">
    <source>
        <dbReference type="ARBA" id="ARBA00023053"/>
    </source>
</evidence>
<name>A0AAU8DTJ1_9ACTN</name>
<keyword evidence="8 11" id="KW-0472">Membrane</keyword>
<evidence type="ECO:0000256" key="5">
    <source>
        <dbReference type="ARBA" id="ARBA00022989"/>
    </source>
</evidence>
<dbReference type="PANTHER" id="PTHR10110:SF86">
    <property type="entry name" value="SODIUM_HYDROGEN EXCHANGER 7"/>
    <property type="match status" value="1"/>
</dbReference>
<comment type="subcellular location">
    <subcellularLocation>
        <location evidence="1">Cell membrane</location>
        <topology evidence="1">Multi-pass membrane protein</topology>
    </subcellularLocation>
</comment>
<dbReference type="GO" id="GO:0015386">
    <property type="term" value="F:potassium:proton antiporter activity"/>
    <property type="evidence" value="ECO:0007669"/>
    <property type="project" value="TreeGrafter"/>
</dbReference>
<keyword evidence="7" id="KW-0406">Ion transport</keyword>
<dbReference type="GO" id="GO:0051453">
    <property type="term" value="P:regulation of intracellular pH"/>
    <property type="evidence" value="ECO:0007669"/>
    <property type="project" value="TreeGrafter"/>
</dbReference>
<feature type="domain" description="Cation/H+ exchanger transmembrane" evidence="12">
    <location>
        <begin position="13"/>
        <end position="439"/>
    </location>
</feature>
<organism evidence="13">
    <name type="scientific">Nakamurella sp. A5-74</name>
    <dbReference type="NCBI Taxonomy" id="3158264"/>
    <lineage>
        <taxon>Bacteria</taxon>
        <taxon>Bacillati</taxon>
        <taxon>Actinomycetota</taxon>
        <taxon>Actinomycetes</taxon>
        <taxon>Nakamurellales</taxon>
        <taxon>Nakamurellaceae</taxon>
        <taxon>Nakamurella</taxon>
    </lineage>
</organism>
<evidence type="ECO:0000256" key="3">
    <source>
        <dbReference type="ARBA" id="ARBA00022475"/>
    </source>
</evidence>
<evidence type="ECO:0000256" key="9">
    <source>
        <dbReference type="ARBA" id="ARBA00023201"/>
    </source>
</evidence>
<keyword evidence="6" id="KW-0915">Sodium</keyword>
<dbReference type="GO" id="GO:0015385">
    <property type="term" value="F:sodium:proton antiporter activity"/>
    <property type="evidence" value="ECO:0007669"/>
    <property type="project" value="InterPro"/>
</dbReference>
<sequence length="565" mass="60925">MEYLLIAVAALAVVIVSTVLSRRTGVAVPLLLLVVGIAASFLPAIPDFVLAPEWILAGVLPPLLYSSAVRFPVTDLRRNLGQISWLSVIMVVASALVIGVVVHAVFPQIPIALGVALGAVVSPTDAVAATAIGRRLGLPPRLMSVLEGESLMNDATALVLLRTALAAVMGTFSFWQSLRDFAVAVLVALVVGGLIAGITIMVRARISDPVLTSTISFFVPFLAYFPTEELHGSGVLATVVAGVITGHRSAHRFSAAARGTEAANWATISFVLESAVFLVMGLELPGLVTDARTESSMSTVAAIAAVVFVLLLALRAAGVLVAIRFGSRHNSTRRSRRRIEDAESELETIEPETHQQERRAQNIRRWIDRGRADLAFEEDQPIGRKGALVLSWAGMRGVVTLAAAQTIPEGTDHRAVVVLVAFVVSVATLIGFGSTLPLVIRRMHFRERSVQDKREEIRSLVSEMVDTVSERLGPLEDQQIEGEPIAPAVVERMSKLFAPLLTGALPEGQAKIDHRDQLIELTERYVAALRETLLDERSIGNYRADTYLKVQGLLDALERRGETTH</sequence>
<keyword evidence="5 11" id="KW-1133">Transmembrane helix</keyword>
<dbReference type="Gene3D" id="6.10.140.1330">
    <property type="match status" value="1"/>
</dbReference>
<feature type="transmembrane region" description="Helical" evidence="11">
    <location>
        <begin position="416"/>
        <end position="440"/>
    </location>
</feature>
<dbReference type="EMBL" id="CP159218">
    <property type="protein sequence ID" value="XCG64778.1"/>
    <property type="molecule type" value="Genomic_DNA"/>
</dbReference>
<evidence type="ECO:0000256" key="11">
    <source>
        <dbReference type="SAM" id="Phobius"/>
    </source>
</evidence>
<dbReference type="GO" id="GO:0005886">
    <property type="term" value="C:plasma membrane"/>
    <property type="evidence" value="ECO:0007669"/>
    <property type="project" value="UniProtKB-SubCell"/>
</dbReference>
<evidence type="ECO:0000256" key="8">
    <source>
        <dbReference type="ARBA" id="ARBA00023136"/>
    </source>
</evidence>
<keyword evidence="4 11" id="KW-0812">Transmembrane</keyword>
<evidence type="ECO:0000256" key="4">
    <source>
        <dbReference type="ARBA" id="ARBA00022692"/>
    </source>
</evidence>
<feature type="transmembrane region" description="Helical" evidence="11">
    <location>
        <begin position="386"/>
        <end position="404"/>
    </location>
</feature>
<feature type="region of interest" description="Disordered" evidence="10">
    <location>
        <begin position="334"/>
        <end position="357"/>
    </location>
</feature>
<feature type="transmembrane region" description="Helical" evidence="11">
    <location>
        <begin position="155"/>
        <end position="175"/>
    </location>
</feature>
<evidence type="ECO:0000256" key="10">
    <source>
        <dbReference type="SAM" id="MobiDB-lite"/>
    </source>
</evidence>
<dbReference type="Pfam" id="PF00999">
    <property type="entry name" value="Na_H_Exchanger"/>
    <property type="match status" value="1"/>
</dbReference>
<dbReference type="AlphaFoldDB" id="A0AAU8DTJ1"/>
<dbReference type="PANTHER" id="PTHR10110">
    <property type="entry name" value="SODIUM/HYDROGEN EXCHANGER"/>
    <property type="match status" value="1"/>
</dbReference>
<proteinExistence type="predicted"/>
<keyword evidence="2" id="KW-0813">Transport</keyword>
<keyword evidence="3" id="KW-1003">Cell membrane</keyword>
<evidence type="ECO:0000256" key="2">
    <source>
        <dbReference type="ARBA" id="ARBA00022448"/>
    </source>
</evidence>
<evidence type="ECO:0000256" key="7">
    <source>
        <dbReference type="ARBA" id="ARBA00023065"/>
    </source>
</evidence>
<feature type="transmembrane region" description="Helical" evidence="11">
    <location>
        <begin position="31"/>
        <end position="64"/>
    </location>
</feature>
<evidence type="ECO:0000259" key="12">
    <source>
        <dbReference type="Pfam" id="PF00999"/>
    </source>
</evidence>